<name>A0A1H9AW99_9FLAO</name>
<protein>
    <submittedName>
        <fullName evidence="1">Uncharacterized protein</fullName>
    </submittedName>
</protein>
<dbReference type="AlphaFoldDB" id="A0A1H9AW99"/>
<keyword evidence="2" id="KW-1185">Reference proteome</keyword>
<evidence type="ECO:0000313" key="2">
    <source>
        <dbReference type="Proteomes" id="UP000198648"/>
    </source>
</evidence>
<dbReference type="OrthoDB" id="921445at2"/>
<dbReference type="RefSeq" id="WP_091466434.1">
    <property type="nucleotide sequence ID" value="NZ_FOEI01000002.1"/>
</dbReference>
<accession>A0A1H9AW99</accession>
<dbReference type="Proteomes" id="UP000198648">
    <property type="component" value="Unassembled WGS sequence"/>
</dbReference>
<dbReference type="EMBL" id="FOEI01000002">
    <property type="protein sequence ID" value="SEP80757.1"/>
    <property type="molecule type" value="Genomic_DNA"/>
</dbReference>
<gene>
    <name evidence="1" type="ORF">SAMN05444005_102362</name>
</gene>
<reference evidence="1 2" key="1">
    <citation type="submission" date="2016-10" db="EMBL/GenBank/DDBJ databases">
        <authorList>
            <person name="de Groot N.N."/>
        </authorList>
    </citation>
    <scope>NUCLEOTIDE SEQUENCE [LARGE SCALE GENOMIC DNA]</scope>
    <source>
        <strain evidence="1 2">DSM 27078</strain>
    </source>
</reference>
<organism evidence="1 2">
    <name type="scientific">Flavobacterium urocaniciphilum</name>
    <dbReference type="NCBI Taxonomy" id="1299341"/>
    <lineage>
        <taxon>Bacteria</taxon>
        <taxon>Pseudomonadati</taxon>
        <taxon>Bacteroidota</taxon>
        <taxon>Flavobacteriia</taxon>
        <taxon>Flavobacteriales</taxon>
        <taxon>Flavobacteriaceae</taxon>
        <taxon>Flavobacterium</taxon>
    </lineage>
</organism>
<proteinExistence type="predicted"/>
<sequence>MRLILLLFSVIAFSQNTYKPVEFITNNNEKITGFINSEKIYDVNNFEFKEDLNKETRFLSINTIKEFVVDGKEKYYVQEVQVDKNRSHDIQTYGNSDVELVSKTITLRKIVEGEYNLYLSYHNDTQYYFFNSTSNPKITYLIYNETNSNGTIQKNLQYVGQLRYLFKDNTLDERLRYSKSDLVKLFVNKNGGSSVDLTKNDYSGKFQYKIFAGAKNYKLSFENEDYYGKSFSNNKTIATFGAEVIYNYSKKYDLFGRVSFDNIGTISMNKRTNVPSGTSVIFEEFIYEAKQLNIDLGGRYYMSNNKNRLFLDLALEVSKKLSSKLFTISTPQNNPDREDYNQYVPGPGLSLNLGIGYEFLEKYGLELRYSTNQDLNFIKSKVSNLNMNLYYKFN</sequence>
<dbReference type="STRING" id="1299341.SAMN05444005_102362"/>
<evidence type="ECO:0000313" key="1">
    <source>
        <dbReference type="EMBL" id="SEP80757.1"/>
    </source>
</evidence>